<evidence type="ECO:0000256" key="4">
    <source>
        <dbReference type="ARBA" id="ARBA00022475"/>
    </source>
</evidence>
<dbReference type="NCBIfam" id="NF010167">
    <property type="entry name" value="PRK13648.1"/>
    <property type="match status" value="1"/>
</dbReference>
<evidence type="ECO:0000313" key="10">
    <source>
        <dbReference type="EMBL" id="SHJ66960.1"/>
    </source>
</evidence>
<sequence>MNPIIKIENVSFKYSEEDKTPALDNVSLNIEKGEFVAILGHNGSGKSTLAKLINSLLLPTEGDIIVKDMNTRDDDKLWEIRQTAGMVFQNPDNQLVATIVEEDVAFGPENQGVEPDMIRELVDRSLKAVDMYEYRKRPPHLLSGGQKQRIAIAGVLALNSDCIILDEPTAMLDPSGRSEVMETIKMLNKEEDKTILLITHYMDEAVQADRVVVMDGGKVQLQGTPKEVFKNIDQIKKFGLDVPQVTELAHNLRKEGISLPEDIIMIEELVEELCR</sequence>
<dbReference type="NCBIfam" id="TIGR04520">
    <property type="entry name" value="ECF_ATPase_1"/>
    <property type="match status" value="1"/>
</dbReference>
<evidence type="ECO:0000313" key="11">
    <source>
        <dbReference type="Proteomes" id="UP000184052"/>
    </source>
</evidence>
<dbReference type="PROSITE" id="PS00211">
    <property type="entry name" value="ABC_TRANSPORTER_1"/>
    <property type="match status" value="1"/>
</dbReference>
<proteinExistence type="inferred from homology"/>
<organism evidence="10 11">
    <name type="scientific">Dethiosulfatibacter aminovorans DSM 17477</name>
    <dbReference type="NCBI Taxonomy" id="1121476"/>
    <lineage>
        <taxon>Bacteria</taxon>
        <taxon>Bacillati</taxon>
        <taxon>Bacillota</taxon>
        <taxon>Tissierellia</taxon>
        <taxon>Dethiosulfatibacter</taxon>
    </lineage>
</organism>
<accession>A0A1M6L708</accession>
<evidence type="ECO:0000256" key="6">
    <source>
        <dbReference type="ARBA" id="ARBA00022840"/>
    </source>
</evidence>
<dbReference type="InterPro" id="IPR003439">
    <property type="entry name" value="ABC_transporter-like_ATP-bd"/>
</dbReference>
<protein>
    <submittedName>
        <fullName evidence="10">Energy-coupling factor transport system ATP-binding protein</fullName>
    </submittedName>
</protein>
<comment type="similarity">
    <text evidence="2">Belongs to the ABC transporter superfamily.</text>
</comment>
<keyword evidence="6 10" id="KW-0067">ATP-binding</keyword>
<dbReference type="PROSITE" id="PS50893">
    <property type="entry name" value="ABC_TRANSPORTER_2"/>
    <property type="match status" value="1"/>
</dbReference>
<keyword evidence="5" id="KW-0547">Nucleotide-binding</keyword>
<evidence type="ECO:0000256" key="2">
    <source>
        <dbReference type="ARBA" id="ARBA00005417"/>
    </source>
</evidence>
<dbReference type="InterPro" id="IPR030947">
    <property type="entry name" value="EcfA_1"/>
</dbReference>
<evidence type="ECO:0000256" key="8">
    <source>
        <dbReference type="ARBA" id="ARBA00023136"/>
    </source>
</evidence>
<keyword evidence="8" id="KW-0472">Membrane</keyword>
<keyword evidence="7" id="KW-1278">Translocase</keyword>
<comment type="subcellular location">
    <subcellularLocation>
        <location evidence="1">Cell membrane</location>
        <topology evidence="1">Peripheral membrane protein</topology>
    </subcellularLocation>
</comment>
<name>A0A1M6L708_9FIRM</name>
<dbReference type="GO" id="GO:0016887">
    <property type="term" value="F:ATP hydrolysis activity"/>
    <property type="evidence" value="ECO:0007669"/>
    <property type="project" value="InterPro"/>
</dbReference>
<feature type="domain" description="ABC transporter" evidence="9">
    <location>
        <begin position="5"/>
        <end position="241"/>
    </location>
</feature>
<dbReference type="Proteomes" id="UP000184052">
    <property type="component" value="Unassembled WGS sequence"/>
</dbReference>
<gene>
    <name evidence="10" type="ORF">SAMN02745751_03097</name>
</gene>
<dbReference type="OrthoDB" id="9784332at2"/>
<dbReference type="PANTHER" id="PTHR43553:SF24">
    <property type="entry name" value="ENERGY-COUPLING FACTOR TRANSPORTER ATP-BINDING PROTEIN ECFA1"/>
    <property type="match status" value="1"/>
</dbReference>
<dbReference type="GO" id="GO:0005524">
    <property type="term" value="F:ATP binding"/>
    <property type="evidence" value="ECO:0007669"/>
    <property type="project" value="UniProtKB-KW"/>
</dbReference>
<dbReference type="InterPro" id="IPR050095">
    <property type="entry name" value="ECF_ABC_transporter_ATP-bd"/>
</dbReference>
<evidence type="ECO:0000259" key="9">
    <source>
        <dbReference type="PROSITE" id="PS50893"/>
    </source>
</evidence>
<reference evidence="10 11" key="1">
    <citation type="submission" date="2016-11" db="EMBL/GenBank/DDBJ databases">
        <authorList>
            <person name="Jaros S."/>
            <person name="Januszkiewicz K."/>
            <person name="Wedrychowicz H."/>
        </authorList>
    </citation>
    <scope>NUCLEOTIDE SEQUENCE [LARGE SCALE GENOMIC DNA]</scope>
    <source>
        <strain evidence="10 11">DSM 17477</strain>
    </source>
</reference>
<dbReference type="InterPro" id="IPR027417">
    <property type="entry name" value="P-loop_NTPase"/>
</dbReference>
<evidence type="ECO:0000256" key="7">
    <source>
        <dbReference type="ARBA" id="ARBA00022967"/>
    </source>
</evidence>
<dbReference type="AlphaFoldDB" id="A0A1M6L708"/>
<dbReference type="STRING" id="1121476.SAMN02745751_03097"/>
<dbReference type="Gene3D" id="3.40.50.300">
    <property type="entry name" value="P-loop containing nucleotide triphosphate hydrolases"/>
    <property type="match status" value="1"/>
</dbReference>
<dbReference type="InterPro" id="IPR017871">
    <property type="entry name" value="ABC_transporter-like_CS"/>
</dbReference>
<dbReference type="PANTHER" id="PTHR43553">
    <property type="entry name" value="HEAVY METAL TRANSPORTER"/>
    <property type="match status" value="1"/>
</dbReference>
<dbReference type="SUPFAM" id="SSF52540">
    <property type="entry name" value="P-loop containing nucleoside triphosphate hydrolases"/>
    <property type="match status" value="1"/>
</dbReference>
<dbReference type="GO" id="GO:0042626">
    <property type="term" value="F:ATPase-coupled transmembrane transporter activity"/>
    <property type="evidence" value="ECO:0007669"/>
    <property type="project" value="TreeGrafter"/>
</dbReference>
<keyword evidence="11" id="KW-1185">Reference proteome</keyword>
<evidence type="ECO:0000256" key="3">
    <source>
        <dbReference type="ARBA" id="ARBA00022448"/>
    </source>
</evidence>
<dbReference type="InterPro" id="IPR003593">
    <property type="entry name" value="AAA+_ATPase"/>
</dbReference>
<keyword evidence="4" id="KW-1003">Cell membrane</keyword>
<dbReference type="RefSeq" id="WP_073050501.1">
    <property type="nucleotide sequence ID" value="NZ_FQZL01000030.1"/>
</dbReference>
<dbReference type="SMART" id="SM00382">
    <property type="entry name" value="AAA"/>
    <property type="match status" value="1"/>
</dbReference>
<dbReference type="InterPro" id="IPR015856">
    <property type="entry name" value="ABC_transpr_CbiO/EcfA_su"/>
</dbReference>
<dbReference type="GO" id="GO:0043190">
    <property type="term" value="C:ATP-binding cassette (ABC) transporter complex"/>
    <property type="evidence" value="ECO:0007669"/>
    <property type="project" value="TreeGrafter"/>
</dbReference>
<dbReference type="EMBL" id="FQZL01000030">
    <property type="protein sequence ID" value="SHJ66960.1"/>
    <property type="molecule type" value="Genomic_DNA"/>
</dbReference>
<dbReference type="Pfam" id="PF00005">
    <property type="entry name" value="ABC_tran"/>
    <property type="match status" value="1"/>
</dbReference>
<dbReference type="FunFam" id="3.40.50.300:FF:000224">
    <property type="entry name" value="Energy-coupling factor transporter ATP-binding protein EcfA"/>
    <property type="match status" value="1"/>
</dbReference>
<keyword evidence="3" id="KW-0813">Transport</keyword>
<evidence type="ECO:0000256" key="1">
    <source>
        <dbReference type="ARBA" id="ARBA00004202"/>
    </source>
</evidence>
<evidence type="ECO:0000256" key="5">
    <source>
        <dbReference type="ARBA" id="ARBA00022741"/>
    </source>
</evidence>
<dbReference type="CDD" id="cd03225">
    <property type="entry name" value="ABC_cobalt_CbiO_domain1"/>
    <property type="match status" value="1"/>
</dbReference>